<comment type="caution">
    <text evidence="3">The sequence shown here is derived from an EMBL/GenBank/DDBJ whole genome shotgun (WGS) entry which is preliminary data.</text>
</comment>
<evidence type="ECO:0000313" key="4">
    <source>
        <dbReference type="Proteomes" id="UP001596157"/>
    </source>
</evidence>
<gene>
    <name evidence="3" type="ORF">ACFPM7_06975</name>
</gene>
<feature type="region of interest" description="Disordered" evidence="1">
    <location>
        <begin position="28"/>
        <end position="62"/>
    </location>
</feature>
<reference evidence="4" key="1">
    <citation type="journal article" date="2019" name="Int. J. Syst. Evol. Microbiol.">
        <title>The Global Catalogue of Microorganisms (GCM) 10K type strain sequencing project: providing services to taxonomists for standard genome sequencing and annotation.</title>
        <authorList>
            <consortium name="The Broad Institute Genomics Platform"/>
            <consortium name="The Broad Institute Genome Sequencing Center for Infectious Disease"/>
            <person name="Wu L."/>
            <person name="Ma J."/>
        </authorList>
    </citation>
    <scope>NUCLEOTIDE SEQUENCE [LARGE SCALE GENOMIC DNA]</scope>
    <source>
        <strain evidence="4">CCUG 59778</strain>
    </source>
</reference>
<dbReference type="Pfam" id="PF09346">
    <property type="entry name" value="SMI1_KNR4"/>
    <property type="match status" value="1"/>
</dbReference>
<sequence length="232" mass="23655">MVAIFLIGGLVIAVAFLAGSVPAPQAPSAAMSALGPSAQPSSRPAPQPVCSPGSGPTEIAPVPPGVRARVDAAWSRIEGWLAESLTTEVVWNPPAADAAISRAQRAAGAAFPPDLVASLRRHDGVRAAGFTFPPFYAPMSTGEIGADAGKLCAATAGWDGSHIPFARDSGGWYLYLDSSGAVGEHAPGGPGDAAAGSLADLLDRTADMLEGRRTDRYFPSIGADGVLGWRLR</sequence>
<dbReference type="SMART" id="SM00860">
    <property type="entry name" value="SMI1_KNR4"/>
    <property type="match status" value="1"/>
</dbReference>
<dbReference type="Proteomes" id="UP001596157">
    <property type="component" value="Unassembled WGS sequence"/>
</dbReference>
<feature type="domain" description="Knr4/Smi1-like" evidence="2">
    <location>
        <begin position="94"/>
        <end position="204"/>
    </location>
</feature>
<dbReference type="InterPro" id="IPR018958">
    <property type="entry name" value="Knr4/Smi1-like_dom"/>
</dbReference>
<evidence type="ECO:0000259" key="2">
    <source>
        <dbReference type="SMART" id="SM00860"/>
    </source>
</evidence>
<dbReference type="EMBL" id="JBHSKF010000003">
    <property type="protein sequence ID" value="MFC5286788.1"/>
    <property type="molecule type" value="Genomic_DNA"/>
</dbReference>
<dbReference type="SUPFAM" id="SSF160631">
    <property type="entry name" value="SMI1/KNR4-like"/>
    <property type="match status" value="1"/>
</dbReference>
<organism evidence="3 4">
    <name type="scientific">Actinokineospora guangxiensis</name>
    <dbReference type="NCBI Taxonomy" id="1490288"/>
    <lineage>
        <taxon>Bacteria</taxon>
        <taxon>Bacillati</taxon>
        <taxon>Actinomycetota</taxon>
        <taxon>Actinomycetes</taxon>
        <taxon>Pseudonocardiales</taxon>
        <taxon>Pseudonocardiaceae</taxon>
        <taxon>Actinokineospora</taxon>
    </lineage>
</organism>
<accession>A0ABW0EKE1</accession>
<protein>
    <submittedName>
        <fullName evidence="3">SMI1/KNR4 family protein</fullName>
    </submittedName>
</protein>
<name>A0ABW0EKE1_9PSEU</name>
<dbReference type="InterPro" id="IPR037883">
    <property type="entry name" value="Knr4/Smi1-like_sf"/>
</dbReference>
<evidence type="ECO:0000313" key="3">
    <source>
        <dbReference type="EMBL" id="MFC5286788.1"/>
    </source>
</evidence>
<keyword evidence="4" id="KW-1185">Reference proteome</keyword>
<proteinExistence type="predicted"/>
<feature type="compositionally biased region" description="Low complexity" evidence="1">
    <location>
        <begin position="28"/>
        <end position="42"/>
    </location>
</feature>
<evidence type="ECO:0000256" key="1">
    <source>
        <dbReference type="SAM" id="MobiDB-lite"/>
    </source>
</evidence>